<feature type="domain" description="PAS" evidence="12">
    <location>
        <begin position="415"/>
        <end position="486"/>
    </location>
</feature>
<dbReference type="PROSITE" id="PS50112">
    <property type="entry name" value="PAS"/>
    <property type="match status" value="1"/>
</dbReference>
<dbReference type="SUPFAM" id="SSF52172">
    <property type="entry name" value="CheY-like"/>
    <property type="match status" value="1"/>
</dbReference>
<reference evidence="15 16" key="1">
    <citation type="submission" date="2020-12" db="EMBL/GenBank/DDBJ databases">
        <title>Geomonas sp. Red421, isolated from paddy soil.</title>
        <authorList>
            <person name="Xu Z."/>
            <person name="Zhang Z."/>
            <person name="Masuda Y."/>
            <person name="Itoh H."/>
            <person name="Senoo K."/>
        </authorList>
    </citation>
    <scope>NUCLEOTIDE SEQUENCE [LARGE SCALE GENOMIC DNA]</scope>
    <source>
        <strain evidence="15 16">Red421</strain>
    </source>
</reference>
<organism evidence="15 16">
    <name type="scientific">Geomonas anaerohicana</name>
    <dbReference type="NCBI Taxonomy" id="2798583"/>
    <lineage>
        <taxon>Bacteria</taxon>
        <taxon>Pseudomonadati</taxon>
        <taxon>Thermodesulfobacteriota</taxon>
        <taxon>Desulfuromonadia</taxon>
        <taxon>Geobacterales</taxon>
        <taxon>Geobacteraceae</taxon>
        <taxon>Geomonas</taxon>
    </lineage>
</organism>
<comment type="subcellular location">
    <subcellularLocation>
        <location evidence="2">Membrane</location>
    </subcellularLocation>
</comment>
<dbReference type="CDD" id="cd06225">
    <property type="entry name" value="HAMP"/>
    <property type="match status" value="1"/>
</dbReference>
<dbReference type="Gene3D" id="3.40.50.2300">
    <property type="match status" value="1"/>
</dbReference>
<dbReference type="InterPro" id="IPR011006">
    <property type="entry name" value="CheY-like_superfamily"/>
</dbReference>
<dbReference type="InterPro" id="IPR004358">
    <property type="entry name" value="Sig_transdc_His_kin-like_C"/>
</dbReference>
<keyword evidence="9" id="KW-0472">Membrane</keyword>
<dbReference type="InterPro" id="IPR005467">
    <property type="entry name" value="His_kinase_dom"/>
</dbReference>
<feature type="domain" description="Histidine kinase" evidence="10">
    <location>
        <begin position="563"/>
        <end position="787"/>
    </location>
</feature>
<evidence type="ECO:0000313" key="16">
    <source>
        <dbReference type="Proteomes" id="UP000614714"/>
    </source>
</evidence>
<dbReference type="Gene3D" id="3.30.450.20">
    <property type="entry name" value="PAS domain"/>
    <property type="match status" value="1"/>
</dbReference>
<dbReference type="SMART" id="SM00086">
    <property type="entry name" value="PAC"/>
    <property type="match status" value="1"/>
</dbReference>
<dbReference type="EC" id="2.7.13.3" evidence="3"/>
<dbReference type="PANTHER" id="PTHR43065:SF42">
    <property type="entry name" value="TWO-COMPONENT SENSOR PPRA"/>
    <property type="match status" value="1"/>
</dbReference>
<evidence type="ECO:0000256" key="6">
    <source>
        <dbReference type="ARBA" id="ARBA00022777"/>
    </source>
</evidence>
<dbReference type="InterPro" id="IPR013656">
    <property type="entry name" value="PAS_4"/>
</dbReference>
<dbReference type="SUPFAM" id="SSF55874">
    <property type="entry name" value="ATPase domain of HSP90 chaperone/DNA topoisomerase II/histidine kinase"/>
    <property type="match status" value="1"/>
</dbReference>
<accession>A0ABS0Y9K0</accession>
<dbReference type="PROSITE" id="PS51257">
    <property type="entry name" value="PROKAR_LIPOPROTEIN"/>
    <property type="match status" value="1"/>
</dbReference>
<dbReference type="CDD" id="cd00130">
    <property type="entry name" value="PAS"/>
    <property type="match status" value="1"/>
</dbReference>
<evidence type="ECO:0000256" key="7">
    <source>
        <dbReference type="PROSITE-ProRule" id="PRU00169"/>
    </source>
</evidence>
<gene>
    <name evidence="15" type="ORF">JFN91_00255</name>
</gene>
<dbReference type="InterPro" id="IPR001610">
    <property type="entry name" value="PAC"/>
</dbReference>
<dbReference type="SUPFAM" id="SSF47384">
    <property type="entry name" value="Homodimeric domain of signal transducing histidine kinase"/>
    <property type="match status" value="1"/>
</dbReference>
<evidence type="ECO:0000259" key="11">
    <source>
        <dbReference type="PROSITE" id="PS50110"/>
    </source>
</evidence>
<dbReference type="InterPro" id="IPR036097">
    <property type="entry name" value="HisK_dim/P_sf"/>
</dbReference>
<dbReference type="Pfam" id="PF00672">
    <property type="entry name" value="HAMP"/>
    <property type="match status" value="1"/>
</dbReference>
<feature type="transmembrane region" description="Helical" evidence="9">
    <location>
        <begin position="20"/>
        <end position="44"/>
    </location>
</feature>
<dbReference type="PROSITE" id="PS50110">
    <property type="entry name" value="RESPONSE_REGULATORY"/>
    <property type="match status" value="1"/>
</dbReference>
<evidence type="ECO:0000256" key="5">
    <source>
        <dbReference type="ARBA" id="ARBA00022679"/>
    </source>
</evidence>
<evidence type="ECO:0000256" key="4">
    <source>
        <dbReference type="ARBA" id="ARBA00022553"/>
    </source>
</evidence>
<dbReference type="Gene3D" id="3.30.565.10">
    <property type="entry name" value="Histidine kinase-like ATPase, C-terminal domain"/>
    <property type="match status" value="1"/>
</dbReference>
<dbReference type="NCBIfam" id="TIGR00229">
    <property type="entry name" value="sensory_box"/>
    <property type="match status" value="1"/>
</dbReference>
<dbReference type="CDD" id="cd00156">
    <property type="entry name" value="REC"/>
    <property type="match status" value="1"/>
</dbReference>
<dbReference type="Gene3D" id="1.10.287.130">
    <property type="match status" value="1"/>
</dbReference>
<keyword evidence="6" id="KW-0418">Kinase</keyword>
<dbReference type="PANTHER" id="PTHR43065">
    <property type="entry name" value="SENSOR HISTIDINE KINASE"/>
    <property type="match status" value="1"/>
</dbReference>
<feature type="domain" description="HAMP" evidence="14">
    <location>
        <begin position="345"/>
        <end position="399"/>
    </location>
</feature>
<evidence type="ECO:0000259" key="10">
    <source>
        <dbReference type="PROSITE" id="PS50109"/>
    </source>
</evidence>
<dbReference type="RefSeq" id="WP_199387229.1">
    <property type="nucleotide sequence ID" value="NZ_JAEMHL010000001.1"/>
</dbReference>
<feature type="domain" description="PAC" evidence="13">
    <location>
        <begin position="491"/>
        <end position="543"/>
    </location>
</feature>
<dbReference type="InterPro" id="IPR003660">
    <property type="entry name" value="HAMP_dom"/>
</dbReference>
<proteinExistence type="predicted"/>
<dbReference type="PROSITE" id="PS50109">
    <property type="entry name" value="HIS_KIN"/>
    <property type="match status" value="1"/>
</dbReference>
<keyword evidence="8" id="KW-0175">Coiled coil</keyword>
<dbReference type="SUPFAM" id="SSF55785">
    <property type="entry name" value="PYP-like sensor domain (PAS domain)"/>
    <property type="match status" value="1"/>
</dbReference>
<evidence type="ECO:0000259" key="13">
    <source>
        <dbReference type="PROSITE" id="PS50113"/>
    </source>
</evidence>
<feature type="domain" description="Response regulatory" evidence="11">
    <location>
        <begin position="844"/>
        <end position="960"/>
    </location>
</feature>
<dbReference type="Pfam" id="PF08448">
    <property type="entry name" value="PAS_4"/>
    <property type="match status" value="1"/>
</dbReference>
<dbReference type="InterPro" id="IPR001789">
    <property type="entry name" value="Sig_transdc_resp-reg_receiver"/>
</dbReference>
<evidence type="ECO:0000256" key="3">
    <source>
        <dbReference type="ARBA" id="ARBA00012438"/>
    </source>
</evidence>
<evidence type="ECO:0000259" key="14">
    <source>
        <dbReference type="PROSITE" id="PS50885"/>
    </source>
</evidence>
<keyword evidence="9" id="KW-1133">Transmembrane helix</keyword>
<dbReference type="PRINTS" id="PR00344">
    <property type="entry name" value="BCTRLSENSOR"/>
</dbReference>
<dbReference type="SMART" id="SM00448">
    <property type="entry name" value="REC"/>
    <property type="match status" value="1"/>
</dbReference>
<sequence>MSAAGQRPTRLSGIRERVIAYFSVLSVLGCGALILVLVYGAPWLGIVGIHGLKEAEIVHALENAADHKKQSILTWLASRRTELAVVANSYDFVGATAALLDQEAASAIPPQDRVRFLCQHLSTLKRTSPDCYDSLALIAPDGKIIAASESDQIGSRYRYGEFLKVAFTVGAAEQIGTAWGNGHPVILISRQIVIRDRVGRETGEVPAVLVSVTRPQQSLEALALLPGVADAEGNQMILVGAQGELLASVPEHKPDLPAQDPLLARLSRQAMTMTESSRLETLDDGRQILAAYRYVPLGVAQGWGIAVAIDHQKAFAPLVSTTARAAMFGLVMIAIALILAGWGGGRVAGPIRELRNTVLALERGDLSARTEAKSGVPQEIADLATAFNSMARRIEDSHQDLEREVADRTRELRQEKENARRYLDLAGAMLLLLGSDGCIRMINRAGTQLLGMVQGEPLGLNWFDNFIPREQRKKIREIFDALMRGEQQLLEFYENRILTRDKGERLISWHNILMRDEEGNIQGVLCSGEDVTDRRQAELERGELERQLLHTQKLESLGVLAGGIAHDFNNLLMAIGGNVELVRHVLEPDSPAIKYLENAHQATKRAGDLTRQMLAYSGKGGYSVKLVDLNRLVGENVDLMKASLRKGATFAVQLQPGLPLLEADPGQMQQVIVNLVTNAIEAAGEGGAITVATGLADYGVAQLAHSRLEQKPQPGRFLSVEVADDGCGMDQATRERMFDPFFSTKFTGRGLGLSAVQGIVRGHGGAIFVHSEPGGGTRVQVLFPLAAAAVTSMSEVAQAEQGRGVARGSVLERAVARQGDVRELPSGGAAAPAVVEEHEPEGTMVLIVDDEEMVRLVCRAMLRGLGYRTMVASDGPEAVALFREHAEEIGVVIMDLSMPQMDGMTAAEHLRSIRPDVRIVLSSGFSAAEEARRLSGHQGAQFIQKPYDLVSLKQVLGQVDPDPSP</sequence>
<evidence type="ECO:0000256" key="8">
    <source>
        <dbReference type="SAM" id="Coils"/>
    </source>
</evidence>
<dbReference type="InterPro" id="IPR036890">
    <property type="entry name" value="HATPase_C_sf"/>
</dbReference>
<evidence type="ECO:0000313" key="15">
    <source>
        <dbReference type="EMBL" id="MBJ6748639.1"/>
    </source>
</evidence>
<keyword evidence="5" id="KW-0808">Transferase</keyword>
<dbReference type="CDD" id="cd00082">
    <property type="entry name" value="HisKA"/>
    <property type="match status" value="1"/>
</dbReference>
<evidence type="ECO:0000256" key="2">
    <source>
        <dbReference type="ARBA" id="ARBA00004370"/>
    </source>
</evidence>
<evidence type="ECO:0000256" key="1">
    <source>
        <dbReference type="ARBA" id="ARBA00000085"/>
    </source>
</evidence>
<evidence type="ECO:0000256" key="9">
    <source>
        <dbReference type="SAM" id="Phobius"/>
    </source>
</evidence>
<keyword evidence="9" id="KW-0812">Transmembrane</keyword>
<dbReference type="SUPFAM" id="SSF158472">
    <property type="entry name" value="HAMP domain-like"/>
    <property type="match status" value="1"/>
</dbReference>
<evidence type="ECO:0000259" key="12">
    <source>
        <dbReference type="PROSITE" id="PS50112"/>
    </source>
</evidence>
<keyword evidence="4 7" id="KW-0597">Phosphoprotein</keyword>
<comment type="caution">
    <text evidence="15">The sequence shown here is derived from an EMBL/GenBank/DDBJ whole genome shotgun (WGS) entry which is preliminary data.</text>
</comment>
<dbReference type="Proteomes" id="UP000614714">
    <property type="component" value="Unassembled WGS sequence"/>
</dbReference>
<keyword evidence="16" id="KW-1185">Reference proteome</keyword>
<dbReference type="SMART" id="SM00304">
    <property type="entry name" value="HAMP"/>
    <property type="match status" value="1"/>
</dbReference>
<dbReference type="InterPro" id="IPR003594">
    <property type="entry name" value="HATPase_dom"/>
</dbReference>
<comment type="catalytic activity">
    <reaction evidence="1">
        <text>ATP + protein L-histidine = ADP + protein N-phospho-L-histidine.</text>
        <dbReference type="EC" id="2.7.13.3"/>
    </reaction>
</comment>
<dbReference type="CDD" id="cd18774">
    <property type="entry name" value="PDC2_HK_sensor"/>
    <property type="match status" value="1"/>
</dbReference>
<feature type="modified residue" description="4-aspartylphosphate" evidence="7">
    <location>
        <position position="895"/>
    </location>
</feature>
<dbReference type="SMART" id="SM00091">
    <property type="entry name" value="PAS"/>
    <property type="match status" value="1"/>
</dbReference>
<dbReference type="Gene3D" id="6.10.340.10">
    <property type="match status" value="1"/>
</dbReference>
<dbReference type="PROSITE" id="PS50113">
    <property type="entry name" value="PAC"/>
    <property type="match status" value="1"/>
</dbReference>
<feature type="coiled-coil region" evidence="8">
    <location>
        <begin position="391"/>
        <end position="418"/>
    </location>
</feature>
<dbReference type="SMART" id="SM00387">
    <property type="entry name" value="HATPase_c"/>
    <property type="match status" value="1"/>
</dbReference>
<dbReference type="InterPro" id="IPR000014">
    <property type="entry name" value="PAS"/>
</dbReference>
<dbReference type="PROSITE" id="PS50885">
    <property type="entry name" value="HAMP"/>
    <property type="match status" value="1"/>
</dbReference>
<dbReference type="InterPro" id="IPR000700">
    <property type="entry name" value="PAS-assoc_C"/>
</dbReference>
<protein>
    <recommendedName>
        <fullName evidence="3">histidine kinase</fullName>
        <ecNumber evidence="3">2.7.13.3</ecNumber>
    </recommendedName>
</protein>
<dbReference type="InterPro" id="IPR003661">
    <property type="entry name" value="HisK_dim/P_dom"/>
</dbReference>
<dbReference type="Pfam" id="PF00072">
    <property type="entry name" value="Response_reg"/>
    <property type="match status" value="1"/>
</dbReference>
<name>A0ABS0Y9K0_9BACT</name>
<dbReference type="InterPro" id="IPR035965">
    <property type="entry name" value="PAS-like_dom_sf"/>
</dbReference>
<dbReference type="EMBL" id="JAEMHL010000001">
    <property type="protein sequence ID" value="MBJ6748639.1"/>
    <property type="molecule type" value="Genomic_DNA"/>
</dbReference>
<dbReference type="Pfam" id="PF02518">
    <property type="entry name" value="HATPase_c"/>
    <property type="match status" value="1"/>
</dbReference>